<dbReference type="InParanoid" id="Q8TTS8"/>
<organism evidence="1 2">
    <name type="scientific">Methanosarcina acetivorans (strain ATCC 35395 / DSM 2834 / JCM 12185 / C2A)</name>
    <dbReference type="NCBI Taxonomy" id="188937"/>
    <lineage>
        <taxon>Archaea</taxon>
        <taxon>Methanobacteriati</taxon>
        <taxon>Methanobacteriota</taxon>
        <taxon>Stenosarchaea group</taxon>
        <taxon>Methanomicrobia</taxon>
        <taxon>Methanosarcinales</taxon>
        <taxon>Methanosarcinaceae</taxon>
        <taxon>Methanosarcina</taxon>
    </lineage>
</organism>
<dbReference type="Proteomes" id="UP000002487">
    <property type="component" value="Chromosome"/>
</dbReference>
<dbReference type="KEGG" id="mac:MA_0347"/>
<dbReference type="EMBL" id="AE010299">
    <property type="protein sequence ID" value="AAM03800.1"/>
    <property type="molecule type" value="Genomic_DNA"/>
</dbReference>
<evidence type="ECO:0000313" key="2">
    <source>
        <dbReference type="Proteomes" id="UP000002487"/>
    </source>
</evidence>
<gene>
    <name evidence="1" type="ordered locus">MA_0347</name>
</gene>
<evidence type="ECO:0000313" key="1">
    <source>
        <dbReference type="EMBL" id="AAM03800.1"/>
    </source>
</evidence>
<protein>
    <submittedName>
        <fullName evidence="1">Uncharacterized protein</fullName>
    </submittedName>
</protein>
<name>Q8TTS8_METAC</name>
<keyword evidence="2" id="KW-1185">Reference proteome</keyword>
<dbReference type="EnsemblBacteria" id="AAM03800">
    <property type="protein sequence ID" value="AAM03800"/>
    <property type="gene ID" value="MA_0347"/>
</dbReference>
<sequence length="143" mass="16809">MCLLFREFHVRFIRMLQVFDTLYGDKNARNIYNDIDFCFILVNLVIHCSVFVEPVQNSGVKSFVIVCEIRYKIILAVFFLFPGFESEFFRNSTYFCLDMKVLSITFIICSCYSKSIMCVFLIKAHFHHNSGDNVVKLPFYSNC</sequence>
<accession>Q8TTS8</accession>
<dbReference type="HOGENOM" id="CLU_1801670_0_0_2"/>
<dbReference type="AlphaFoldDB" id="Q8TTS8"/>
<reference evidence="1 2" key="1">
    <citation type="journal article" date="2002" name="Genome Res.">
        <title>The genome of Methanosarcina acetivorans reveals extensive metabolic and physiological diversity.</title>
        <authorList>
            <person name="Galagan J.E."/>
            <person name="Nusbaum C."/>
            <person name="Roy A."/>
            <person name="Endrizzi M.G."/>
            <person name="Macdonald P."/>
            <person name="FitzHugh W."/>
            <person name="Calvo S."/>
            <person name="Engels R."/>
            <person name="Smirnov S."/>
            <person name="Atnoor D."/>
            <person name="Brown A."/>
            <person name="Allen N."/>
            <person name="Naylor J."/>
            <person name="Stange-Thomann N."/>
            <person name="DeArellano K."/>
            <person name="Johnson R."/>
            <person name="Linton L."/>
            <person name="McEwan P."/>
            <person name="McKernan K."/>
            <person name="Talamas J."/>
            <person name="Tirrell A."/>
            <person name="Ye W."/>
            <person name="Zimmer A."/>
            <person name="Barber R.D."/>
            <person name="Cann I."/>
            <person name="Graham D.E."/>
            <person name="Grahame D.A."/>
            <person name="Guss A."/>
            <person name="Hedderich R."/>
            <person name="Ingram-Smith C."/>
            <person name="Kuettner C.H."/>
            <person name="Krzycki J.A."/>
            <person name="Leigh J.A."/>
            <person name="Li W."/>
            <person name="Liu J."/>
            <person name="Mukhopadhyay B."/>
            <person name="Reeve J.N."/>
            <person name="Smith K."/>
            <person name="Springer T.A."/>
            <person name="Umayam L.A."/>
            <person name="White O."/>
            <person name="White R.H."/>
            <person name="de Macario E.C."/>
            <person name="Ferry J.G."/>
            <person name="Jarrell K.F."/>
            <person name="Jing H."/>
            <person name="Macario A.J.L."/>
            <person name="Paulsen I."/>
            <person name="Pritchett M."/>
            <person name="Sowers K.R."/>
            <person name="Swanson R.V."/>
            <person name="Zinder S.H."/>
            <person name="Lander E."/>
            <person name="Metcalf W.W."/>
            <person name="Birren B."/>
        </authorList>
    </citation>
    <scope>NUCLEOTIDE SEQUENCE [LARGE SCALE GENOMIC DNA]</scope>
    <source>
        <strain evidence="2">ATCC 35395 / DSM 2834 / JCM 12185 / C2A</strain>
    </source>
</reference>
<proteinExistence type="predicted"/>